<evidence type="ECO:0000313" key="1">
    <source>
        <dbReference type="EMBL" id="GAH77783.1"/>
    </source>
</evidence>
<gene>
    <name evidence="1" type="ORF">S03H2_58830</name>
</gene>
<protein>
    <submittedName>
        <fullName evidence="1">Uncharacterized protein</fullName>
    </submittedName>
</protein>
<name>X1K6S4_9ZZZZ</name>
<accession>X1K6S4</accession>
<comment type="caution">
    <text evidence="1">The sequence shown here is derived from an EMBL/GenBank/DDBJ whole genome shotgun (WGS) entry which is preliminary data.</text>
</comment>
<proteinExistence type="predicted"/>
<feature type="non-terminal residue" evidence="1">
    <location>
        <position position="30"/>
    </location>
</feature>
<dbReference type="EMBL" id="BARU01037794">
    <property type="protein sequence ID" value="GAH77783.1"/>
    <property type="molecule type" value="Genomic_DNA"/>
</dbReference>
<organism evidence="1">
    <name type="scientific">marine sediment metagenome</name>
    <dbReference type="NCBI Taxonomy" id="412755"/>
    <lineage>
        <taxon>unclassified sequences</taxon>
        <taxon>metagenomes</taxon>
        <taxon>ecological metagenomes</taxon>
    </lineage>
</organism>
<sequence>MSKTKTYLFHERSSIFPLIEGEDFDALVED</sequence>
<dbReference type="AlphaFoldDB" id="X1K6S4"/>
<reference evidence="1" key="1">
    <citation type="journal article" date="2014" name="Front. Microbiol.">
        <title>High frequency of phylogenetically diverse reductive dehalogenase-homologous genes in deep subseafloor sedimentary metagenomes.</title>
        <authorList>
            <person name="Kawai M."/>
            <person name="Futagami T."/>
            <person name="Toyoda A."/>
            <person name="Takaki Y."/>
            <person name="Nishi S."/>
            <person name="Hori S."/>
            <person name="Arai W."/>
            <person name="Tsubouchi T."/>
            <person name="Morono Y."/>
            <person name="Uchiyama I."/>
            <person name="Ito T."/>
            <person name="Fujiyama A."/>
            <person name="Inagaki F."/>
            <person name="Takami H."/>
        </authorList>
    </citation>
    <scope>NUCLEOTIDE SEQUENCE</scope>
    <source>
        <strain evidence="1">Expedition CK06-06</strain>
    </source>
</reference>